<dbReference type="eggNOG" id="COG3193">
    <property type="taxonomic scope" value="Bacteria"/>
</dbReference>
<proteinExistence type="inferred from homology"/>
<dbReference type="RefSeq" id="WP_038261305.1">
    <property type="nucleotide sequence ID" value="NZ_AYXY01000001.1"/>
</dbReference>
<dbReference type="Proteomes" id="UP000018850">
    <property type="component" value="Unassembled WGS sequence"/>
</dbReference>
<comment type="subcellular location">
    <subcellularLocation>
        <location evidence="1">Cell outer membrane</location>
    </subcellularLocation>
</comment>
<organism evidence="9 10">
    <name type="scientific">Zhouia amylolytica AD3</name>
    <dbReference type="NCBI Taxonomy" id="1286632"/>
    <lineage>
        <taxon>Bacteria</taxon>
        <taxon>Pseudomonadati</taxon>
        <taxon>Bacteroidota</taxon>
        <taxon>Flavobacteriia</taxon>
        <taxon>Flavobacteriales</taxon>
        <taxon>Flavobacteriaceae</taxon>
        <taxon>Zhouia</taxon>
    </lineage>
</organism>
<name>W2UTT2_9FLAO</name>
<keyword evidence="3 6" id="KW-0732">Signal</keyword>
<evidence type="ECO:0000313" key="10">
    <source>
        <dbReference type="Proteomes" id="UP000018850"/>
    </source>
</evidence>
<feature type="signal peptide" evidence="6">
    <location>
        <begin position="1"/>
        <end position="21"/>
    </location>
</feature>
<evidence type="ECO:0000256" key="6">
    <source>
        <dbReference type="SAM" id="SignalP"/>
    </source>
</evidence>
<keyword evidence="5" id="KW-0998">Cell outer membrane</keyword>
<reference evidence="10" key="1">
    <citation type="submission" date="2013-11" db="EMBL/GenBank/DDBJ databases">
        <title>Draft genome sequence from a member of Zhouia, isolated tidal flat.</title>
        <authorList>
            <person name="Jin H."/>
            <person name="Jeon C.O."/>
        </authorList>
    </citation>
    <scope>NUCLEOTIDE SEQUENCE [LARGE SCALE GENOMIC DNA]</scope>
    <source>
        <strain evidence="10">AD3</strain>
    </source>
</reference>
<comment type="similarity">
    <text evidence="2">Belongs to the SusD family.</text>
</comment>
<sequence length="478" mass="52546">MKNIKLILMVFSFLALSGCSIEDVESNNILLEENVITDESTAQNVLNRIYNSGLRNAAYGKGIGGMSGGGIVVELTLAGTEAKPISDRYTSFIPFSTNNVLNDEPILKSLYTDMYYNINLSNYFIELVGKGDANVSETRKNELLAEARFFRALSHFNLLKVFGEFYDLDSNLGIVVSTKPVKSDTAHPRNSVSESYNIILSDLQFASEHAPSGREHFYVTATVARAFLAKVQLYMGNYNQAATNAMAVINNADGYVLESAYNDVFSDRWGPETLLASYVNMLSEGSQAHRFSLNDLAPSDSFVALADAQDGIVGNGSNDYASGYDPRFSFGYYLDESSPNGLIRKYPYAVNASDGSGNAIKILRMSEVYLIYAEAEARRSGGSLIDALDALNTIRNRVPGIAPKSLTDKATLLEDIRNEKMLELYYETGEAWFDLVRYDRLGDINISSIKPSVTSSSKLIFPIPNEALLGNELLVPNP</sequence>
<dbReference type="InterPro" id="IPR012944">
    <property type="entry name" value="SusD_RagB_dom"/>
</dbReference>
<evidence type="ECO:0000313" key="9">
    <source>
        <dbReference type="EMBL" id="ETN96936.1"/>
    </source>
</evidence>
<dbReference type="GO" id="GO:0009279">
    <property type="term" value="C:cell outer membrane"/>
    <property type="evidence" value="ECO:0007669"/>
    <property type="project" value="UniProtKB-SubCell"/>
</dbReference>
<dbReference type="Pfam" id="PF07980">
    <property type="entry name" value="SusD_RagB"/>
    <property type="match status" value="1"/>
</dbReference>
<reference evidence="9 10" key="2">
    <citation type="journal article" date="2016" name="Genome Announc.">
        <title>Draft Genome Sequence of Zhouia amylolytica AD3, Isolated from Tidal Flat Sediment.</title>
        <authorList>
            <person name="Jia B."/>
            <person name="Jin H.M."/>
            <person name="Lee H.J."/>
            <person name="Jeon C.O."/>
        </authorList>
    </citation>
    <scope>NUCLEOTIDE SEQUENCE [LARGE SCALE GENOMIC DNA]</scope>
    <source>
        <strain evidence="9 10">AD3</strain>
    </source>
</reference>
<evidence type="ECO:0000256" key="4">
    <source>
        <dbReference type="ARBA" id="ARBA00023136"/>
    </source>
</evidence>
<feature type="chain" id="PRO_5004827548" description="RagB/SusD domain-containing protein" evidence="6">
    <location>
        <begin position="22"/>
        <end position="478"/>
    </location>
</feature>
<dbReference type="EMBL" id="AYXY01000001">
    <property type="protein sequence ID" value="ETN96936.1"/>
    <property type="molecule type" value="Genomic_DNA"/>
</dbReference>
<comment type="caution">
    <text evidence="9">The sequence shown here is derived from an EMBL/GenBank/DDBJ whole genome shotgun (WGS) entry which is preliminary data.</text>
</comment>
<keyword evidence="10" id="KW-1185">Reference proteome</keyword>
<feature type="domain" description="SusD-like N-terminal" evidence="8">
    <location>
        <begin position="106"/>
        <end position="233"/>
    </location>
</feature>
<keyword evidence="4" id="KW-0472">Membrane</keyword>
<evidence type="ECO:0000256" key="5">
    <source>
        <dbReference type="ARBA" id="ARBA00023237"/>
    </source>
</evidence>
<evidence type="ECO:0000256" key="1">
    <source>
        <dbReference type="ARBA" id="ARBA00004442"/>
    </source>
</evidence>
<dbReference type="InterPro" id="IPR033985">
    <property type="entry name" value="SusD-like_N"/>
</dbReference>
<dbReference type="AlphaFoldDB" id="W2UTT2"/>
<dbReference type="PROSITE" id="PS51257">
    <property type="entry name" value="PROKAR_LIPOPROTEIN"/>
    <property type="match status" value="1"/>
</dbReference>
<accession>W2UTT2</accession>
<dbReference type="Pfam" id="PF14322">
    <property type="entry name" value="SusD-like_3"/>
    <property type="match status" value="1"/>
</dbReference>
<evidence type="ECO:0008006" key="11">
    <source>
        <dbReference type="Google" id="ProtNLM"/>
    </source>
</evidence>
<dbReference type="InterPro" id="IPR011990">
    <property type="entry name" value="TPR-like_helical_dom_sf"/>
</dbReference>
<feature type="domain" description="RagB/SusD" evidence="7">
    <location>
        <begin position="308"/>
        <end position="441"/>
    </location>
</feature>
<evidence type="ECO:0000259" key="7">
    <source>
        <dbReference type="Pfam" id="PF07980"/>
    </source>
</evidence>
<evidence type="ECO:0000256" key="2">
    <source>
        <dbReference type="ARBA" id="ARBA00006275"/>
    </source>
</evidence>
<dbReference type="SUPFAM" id="SSF48452">
    <property type="entry name" value="TPR-like"/>
    <property type="match status" value="1"/>
</dbReference>
<dbReference type="Gene3D" id="1.25.40.390">
    <property type="match status" value="1"/>
</dbReference>
<gene>
    <name evidence="9" type="ORF">P278_03620</name>
</gene>
<protein>
    <recommendedName>
        <fullName evidence="11">RagB/SusD domain-containing protein</fullName>
    </recommendedName>
</protein>
<evidence type="ECO:0000259" key="8">
    <source>
        <dbReference type="Pfam" id="PF14322"/>
    </source>
</evidence>
<evidence type="ECO:0000256" key="3">
    <source>
        <dbReference type="ARBA" id="ARBA00022729"/>
    </source>
</evidence>